<gene>
    <name evidence="3" type="ORF">NBM05_07425</name>
</gene>
<dbReference type="RefSeq" id="WP_254166234.1">
    <property type="nucleotide sequence ID" value="NZ_JANAFB010000014.1"/>
</dbReference>
<organism evidence="3 4">
    <name type="scientific">Rothia santali</name>
    <dbReference type="NCBI Taxonomy" id="2949643"/>
    <lineage>
        <taxon>Bacteria</taxon>
        <taxon>Bacillati</taxon>
        <taxon>Actinomycetota</taxon>
        <taxon>Actinomycetes</taxon>
        <taxon>Micrococcales</taxon>
        <taxon>Micrococcaceae</taxon>
        <taxon>Rothia</taxon>
    </lineage>
</organism>
<feature type="region of interest" description="Disordered" evidence="1">
    <location>
        <begin position="220"/>
        <end position="239"/>
    </location>
</feature>
<feature type="region of interest" description="Disordered" evidence="1">
    <location>
        <begin position="478"/>
        <end position="504"/>
    </location>
</feature>
<feature type="compositionally biased region" description="Acidic residues" evidence="1">
    <location>
        <begin position="187"/>
        <end position="208"/>
    </location>
</feature>
<sequence>MDTENAQLTLAPASMSFRIDGTTVPCSSWGDIIMILAQQAMIHEHTLTTAVTDADGTFLGCYDIARDRTWQEAGHTSTPDVTVFLTDWYLTKTGTPRPLAHFKDAQTARKRLNHVAEATGIELTLRVEGQTPNGPALETYRPAEPEADEAAVPNGTADDEADADPEEIIAAELAAEEAEEAQAHEADVDEEQEHEESDAPEGAAEEQADDAHEHGLHALLGFNEPTPEPEPDEDTDDGAQRPKRLKRVLMFAGAPAAALLLVGGIGTVTFLGSNGPEASAVGEWGQQISQATDPSVSLDAQTIAAATSEGYSFIDVDDGTTIDTIETTVSDDPIYPYGTNGFYISGDTPQLCTRDADEISCSETDAAPEDQRMLSRAGTIAYLPADASQPVDVLTADGLSTFSQPRDGAAYIGQAGEDALWASNRGGGDIITATENGSVTDQAIIEAPSGAAELTSWAGPTDDGGVAVLWEDGDDSILATHDPSDGSIRAEATIPTPRDDTTRATRTGSAFLLGDTVVTADGKTSDVSDAGEGLEPGQDGFTAGERFTANGHTITLDEGQAGVRVLSDEHALIVDADHLTTIEINE</sequence>
<evidence type="ECO:0000256" key="1">
    <source>
        <dbReference type="SAM" id="MobiDB-lite"/>
    </source>
</evidence>
<dbReference type="EMBL" id="JANAFB010000014">
    <property type="protein sequence ID" value="MCP3425841.1"/>
    <property type="molecule type" value="Genomic_DNA"/>
</dbReference>
<keyword evidence="2" id="KW-1133">Transmembrane helix</keyword>
<accession>A0A9X2HAP6</accession>
<keyword evidence="4" id="KW-1185">Reference proteome</keyword>
<evidence type="ECO:0000313" key="3">
    <source>
        <dbReference type="EMBL" id="MCP3425841.1"/>
    </source>
</evidence>
<name>A0A9X2HAP6_9MICC</name>
<dbReference type="AlphaFoldDB" id="A0A9X2HAP6"/>
<feature type="transmembrane region" description="Helical" evidence="2">
    <location>
        <begin position="248"/>
        <end position="271"/>
    </location>
</feature>
<feature type="region of interest" description="Disordered" evidence="1">
    <location>
        <begin position="176"/>
        <end position="210"/>
    </location>
</feature>
<proteinExistence type="predicted"/>
<dbReference type="Proteomes" id="UP001139502">
    <property type="component" value="Unassembled WGS sequence"/>
</dbReference>
<evidence type="ECO:0000313" key="4">
    <source>
        <dbReference type="Proteomes" id="UP001139502"/>
    </source>
</evidence>
<evidence type="ECO:0000256" key="2">
    <source>
        <dbReference type="SAM" id="Phobius"/>
    </source>
</evidence>
<protein>
    <submittedName>
        <fullName evidence="3">Uncharacterized protein</fullName>
    </submittedName>
</protein>
<feature type="compositionally biased region" description="Acidic residues" evidence="1">
    <location>
        <begin position="227"/>
        <end position="237"/>
    </location>
</feature>
<comment type="caution">
    <text evidence="3">The sequence shown here is derived from an EMBL/GenBank/DDBJ whole genome shotgun (WGS) entry which is preliminary data.</text>
</comment>
<keyword evidence="2" id="KW-0472">Membrane</keyword>
<feature type="region of interest" description="Disordered" evidence="1">
    <location>
        <begin position="126"/>
        <end position="161"/>
    </location>
</feature>
<keyword evidence="2" id="KW-0812">Transmembrane</keyword>
<reference evidence="3" key="1">
    <citation type="submission" date="2022-06" db="EMBL/GenBank/DDBJ databases">
        <title>Rothia sp. isolated from sandalwood seedling.</title>
        <authorList>
            <person name="Tuikhar N."/>
            <person name="Kirdat K."/>
            <person name="Thorat V."/>
            <person name="Swetha P."/>
            <person name="Padma S."/>
            <person name="Sundararaj R."/>
            <person name="Yadav A."/>
        </authorList>
    </citation>
    <scope>NUCLEOTIDE SEQUENCE</scope>
    <source>
        <strain evidence="3">AR01</strain>
    </source>
</reference>